<sequence>MLLHSSVHDLTTPSTSPPTTTPQIQKETPLLPRNPLQAQHMSFTLNQCTSEMIENATDVTSVAQDSELQELIQTSPKSHMELNEENKDFQMVRTVSATALQFRIEQSFDCELEKTMNDQTGSTQGKEFLPLS</sequence>
<accession>A0A8T0GJM8</accession>
<dbReference type="AlphaFoldDB" id="A0A8T0GJM8"/>
<proteinExistence type="predicted"/>
<gene>
    <name evidence="2" type="ORF">KC19_10G087600</name>
</gene>
<dbReference type="Proteomes" id="UP000822688">
    <property type="component" value="Chromosome 10"/>
</dbReference>
<reference evidence="2" key="1">
    <citation type="submission" date="2020-06" db="EMBL/GenBank/DDBJ databases">
        <title>WGS assembly of Ceratodon purpureus strain R40.</title>
        <authorList>
            <person name="Carey S.B."/>
            <person name="Jenkins J."/>
            <person name="Shu S."/>
            <person name="Lovell J.T."/>
            <person name="Sreedasyam A."/>
            <person name="Maumus F."/>
            <person name="Tiley G.P."/>
            <person name="Fernandez-Pozo N."/>
            <person name="Barry K."/>
            <person name="Chen C."/>
            <person name="Wang M."/>
            <person name="Lipzen A."/>
            <person name="Daum C."/>
            <person name="Saski C.A."/>
            <person name="Payton A.C."/>
            <person name="Mcbreen J.C."/>
            <person name="Conrad R.E."/>
            <person name="Kollar L.M."/>
            <person name="Olsson S."/>
            <person name="Huttunen S."/>
            <person name="Landis J.B."/>
            <person name="Wickett N.J."/>
            <person name="Johnson M.G."/>
            <person name="Rensing S.A."/>
            <person name="Grimwood J."/>
            <person name="Schmutz J."/>
            <person name="Mcdaniel S.F."/>
        </authorList>
    </citation>
    <scope>NUCLEOTIDE SEQUENCE</scope>
    <source>
        <strain evidence="2">R40</strain>
    </source>
</reference>
<name>A0A8T0GJM8_CERPU</name>
<feature type="region of interest" description="Disordered" evidence="1">
    <location>
        <begin position="1"/>
        <end position="27"/>
    </location>
</feature>
<organism evidence="2 3">
    <name type="scientific">Ceratodon purpureus</name>
    <name type="common">Fire moss</name>
    <name type="synonym">Dicranum purpureum</name>
    <dbReference type="NCBI Taxonomy" id="3225"/>
    <lineage>
        <taxon>Eukaryota</taxon>
        <taxon>Viridiplantae</taxon>
        <taxon>Streptophyta</taxon>
        <taxon>Embryophyta</taxon>
        <taxon>Bryophyta</taxon>
        <taxon>Bryophytina</taxon>
        <taxon>Bryopsida</taxon>
        <taxon>Dicranidae</taxon>
        <taxon>Pseudoditrichales</taxon>
        <taxon>Ditrichaceae</taxon>
        <taxon>Ceratodon</taxon>
    </lineage>
</organism>
<dbReference type="EMBL" id="CM026431">
    <property type="protein sequence ID" value="KAG0559213.1"/>
    <property type="molecule type" value="Genomic_DNA"/>
</dbReference>
<comment type="caution">
    <text evidence="2">The sequence shown here is derived from an EMBL/GenBank/DDBJ whole genome shotgun (WGS) entry which is preliminary data.</text>
</comment>
<keyword evidence="3" id="KW-1185">Reference proteome</keyword>
<evidence type="ECO:0000313" key="2">
    <source>
        <dbReference type="EMBL" id="KAG0559213.1"/>
    </source>
</evidence>
<evidence type="ECO:0000256" key="1">
    <source>
        <dbReference type="SAM" id="MobiDB-lite"/>
    </source>
</evidence>
<protein>
    <submittedName>
        <fullName evidence="2">Uncharacterized protein</fullName>
    </submittedName>
</protein>
<evidence type="ECO:0000313" key="3">
    <source>
        <dbReference type="Proteomes" id="UP000822688"/>
    </source>
</evidence>